<dbReference type="InterPro" id="IPR000326">
    <property type="entry name" value="PAP2/HPO"/>
</dbReference>
<keyword evidence="6 7" id="KW-0472">Membrane</keyword>
<dbReference type="GO" id="GO:0016787">
    <property type="term" value="F:hydrolase activity"/>
    <property type="evidence" value="ECO:0007669"/>
    <property type="project" value="UniProtKB-KW"/>
</dbReference>
<evidence type="ECO:0000256" key="7">
    <source>
        <dbReference type="SAM" id="Phobius"/>
    </source>
</evidence>
<evidence type="ECO:0000256" key="4">
    <source>
        <dbReference type="ARBA" id="ARBA00022801"/>
    </source>
</evidence>
<sequence>MGTTMPNKLRLYMNHFHHVDSHLCITFNRTSHNILIRNFFKAVSRLGDGVFWYSLMALMLLIDQAQAVTPVVHMIVAGFTGTIIYKWLKARTLRPRPFNVNQQISLRSVPLDQFSFPSGHTLHAVIFTLVAIHYYPMLSVGLIPLTILIGLSRPILGLHYPSDVLVGALVGIFISLISFSII</sequence>
<dbReference type="SMART" id="SM00014">
    <property type="entry name" value="acidPPc"/>
    <property type="match status" value="1"/>
</dbReference>
<protein>
    <submittedName>
        <fullName evidence="9">Phosphoesterase PA-phosphatase related protein</fullName>
    </submittedName>
</protein>
<dbReference type="SUPFAM" id="SSF48317">
    <property type="entry name" value="Acid phosphatase/Vanadium-dependent haloperoxidase"/>
    <property type="match status" value="1"/>
</dbReference>
<keyword evidence="10" id="KW-1185">Reference proteome</keyword>
<dbReference type="EMBL" id="LN827929">
    <property type="protein sequence ID" value="CEZ19894.1"/>
    <property type="molecule type" value="Genomic_DNA"/>
</dbReference>
<feature type="transmembrane region" description="Helical" evidence="7">
    <location>
        <begin position="124"/>
        <end position="152"/>
    </location>
</feature>
<feature type="transmembrane region" description="Helical" evidence="7">
    <location>
        <begin position="68"/>
        <end position="88"/>
    </location>
</feature>
<dbReference type="InterPro" id="IPR036938">
    <property type="entry name" value="PAP2/HPO_sf"/>
</dbReference>
<dbReference type="PANTHER" id="PTHR14969">
    <property type="entry name" value="SPHINGOSINE-1-PHOSPHATE PHOSPHOHYDROLASE"/>
    <property type="match status" value="1"/>
</dbReference>
<keyword evidence="4" id="KW-0378">Hydrolase</keyword>
<evidence type="ECO:0000313" key="10">
    <source>
        <dbReference type="Proteomes" id="UP000064007"/>
    </source>
</evidence>
<evidence type="ECO:0000256" key="3">
    <source>
        <dbReference type="ARBA" id="ARBA00022692"/>
    </source>
</evidence>
<dbReference type="Proteomes" id="UP000064007">
    <property type="component" value="Chromosome 1"/>
</dbReference>
<reference evidence="10" key="1">
    <citation type="submission" date="2014-12" db="EMBL/GenBank/DDBJ databases">
        <authorList>
            <person name="Salcher M.M."/>
        </authorList>
    </citation>
    <scope>NUCLEOTIDE SEQUENCE [LARGE SCALE GENOMIC DNA]</scope>
    <source>
        <strain evidence="10">MMS-10A-171</strain>
    </source>
</reference>
<dbReference type="HOGENOM" id="CLU_072573_10_2_4"/>
<name>A0A0D6EWT8_9PROT</name>
<evidence type="ECO:0000259" key="8">
    <source>
        <dbReference type="SMART" id="SM00014"/>
    </source>
</evidence>
<keyword evidence="5 7" id="KW-1133">Transmembrane helix</keyword>
<dbReference type="AlphaFoldDB" id="A0A0D6EWT8"/>
<dbReference type="Gene3D" id="1.20.144.10">
    <property type="entry name" value="Phosphatidic acid phosphatase type 2/haloperoxidase"/>
    <property type="match status" value="1"/>
</dbReference>
<evidence type="ECO:0000256" key="5">
    <source>
        <dbReference type="ARBA" id="ARBA00022989"/>
    </source>
</evidence>
<keyword evidence="3 7" id="KW-0812">Transmembrane</keyword>
<accession>A0A0D6EWT8</accession>
<feature type="transmembrane region" description="Helical" evidence="7">
    <location>
        <begin position="164"/>
        <end position="181"/>
    </location>
</feature>
<evidence type="ECO:0000256" key="6">
    <source>
        <dbReference type="ARBA" id="ARBA00023136"/>
    </source>
</evidence>
<dbReference type="STRING" id="1581557.BN1208_1013"/>
<evidence type="ECO:0000313" key="9">
    <source>
        <dbReference type="EMBL" id="CEZ19894.1"/>
    </source>
</evidence>
<gene>
    <name evidence="9" type="ORF">BN1208_1013</name>
</gene>
<feature type="transmembrane region" description="Helical" evidence="7">
    <location>
        <begin position="42"/>
        <end position="62"/>
    </location>
</feature>
<evidence type="ECO:0000256" key="1">
    <source>
        <dbReference type="ARBA" id="ARBA00004651"/>
    </source>
</evidence>
<keyword evidence="2" id="KW-1003">Cell membrane</keyword>
<dbReference type="KEGG" id="mbat:BN1208_1013"/>
<organism evidence="9 10">
    <name type="scientific">Candidatus Methylopumilus planktonicus</name>
    <dbReference type="NCBI Taxonomy" id="1581557"/>
    <lineage>
        <taxon>Bacteria</taxon>
        <taxon>Pseudomonadati</taxon>
        <taxon>Pseudomonadota</taxon>
        <taxon>Betaproteobacteria</taxon>
        <taxon>Nitrosomonadales</taxon>
        <taxon>Methylophilaceae</taxon>
        <taxon>Candidatus Methylopumilus</taxon>
    </lineage>
</organism>
<dbReference type="GO" id="GO:0005886">
    <property type="term" value="C:plasma membrane"/>
    <property type="evidence" value="ECO:0007669"/>
    <property type="project" value="UniProtKB-SubCell"/>
</dbReference>
<comment type="subcellular location">
    <subcellularLocation>
        <location evidence="1">Cell membrane</location>
        <topology evidence="1">Multi-pass membrane protein</topology>
    </subcellularLocation>
</comment>
<dbReference type="PANTHER" id="PTHR14969:SF62">
    <property type="entry name" value="DECAPRENYLPHOSPHORYL-5-PHOSPHORIBOSE PHOSPHATASE RV3807C-RELATED"/>
    <property type="match status" value="1"/>
</dbReference>
<evidence type="ECO:0000256" key="2">
    <source>
        <dbReference type="ARBA" id="ARBA00022475"/>
    </source>
</evidence>
<proteinExistence type="predicted"/>
<feature type="domain" description="Phosphatidic acid phosphatase type 2/haloperoxidase" evidence="8">
    <location>
        <begin position="70"/>
        <end position="179"/>
    </location>
</feature>
<dbReference type="Pfam" id="PF01569">
    <property type="entry name" value="PAP2"/>
    <property type="match status" value="1"/>
</dbReference>